<gene>
    <name evidence="1" type="ORF">SAMN03080610_02447</name>
</gene>
<dbReference type="InterPro" id="IPR009045">
    <property type="entry name" value="Zn_M74/Hedgehog-like"/>
</dbReference>
<sequence>MRKKPASMKALEELGRVRLSQNFFLRDFLYSEISGFYGRPNVPDDPDLMIAAGRRLCEELLEPIEATFGRIAIRSAYRAPALNAFGNENKLNCARNETSYAGHIWDRRGPQGEMGATACIVIPWFADRYAAGADWRAMAWWVHDHLPYSAMEFFPKLAAFNLTWSERPARTISSYIPPRGYLTRPGMDNHEGRHGEWYEGFPPLTMPG</sequence>
<evidence type="ECO:0008006" key="3">
    <source>
        <dbReference type="Google" id="ProtNLM"/>
    </source>
</evidence>
<dbReference type="AlphaFoldDB" id="A0A1G5NRL3"/>
<protein>
    <recommendedName>
        <fullName evidence="3">Peptidase M15</fullName>
    </recommendedName>
</protein>
<dbReference type="EMBL" id="FMVW01000005">
    <property type="protein sequence ID" value="SCZ39419.1"/>
    <property type="molecule type" value="Genomic_DNA"/>
</dbReference>
<name>A0A1G5NRL3_AFIMA</name>
<proteinExistence type="predicted"/>
<accession>A0A1G5NRL3</accession>
<evidence type="ECO:0000313" key="2">
    <source>
        <dbReference type="Proteomes" id="UP000199347"/>
    </source>
</evidence>
<dbReference type="Proteomes" id="UP000199347">
    <property type="component" value="Unassembled WGS sequence"/>
</dbReference>
<reference evidence="1 2" key="1">
    <citation type="submission" date="2016-10" db="EMBL/GenBank/DDBJ databases">
        <authorList>
            <person name="de Groot N.N."/>
        </authorList>
    </citation>
    <scope>NUCLEOTIDE SEQUENCE [LARGE SCALE GENOMIC DNA]</scope>
    <source>
        <strain evidence="1 2">DSM 2698</strain>
    </source>
</reference>
<dbReference type="OrthoDB" id="7171572at2"/>
<evidence type="ECO:0000313" key="1">
    <source>
        <dbReference type="EMBL" id="SCZ39419.1"/>
    </source>
</evidence>
<organism evidence="1 2">
    <name type="scientific">Afifella marina DSM 2698</name>
    <dbReference type="NCBI Taxonomy" id="1120955"/>
    <lineage>
        <taxon>Bacteria</taxon>
        <taxon>Pseudomonadati</taxon>
        <taxon>Pseudomonadota</taxon>
        <taxon>Alphaproteobacteria</taxon>
        <taxon>Hyphomicrobiales</taxon>
        <taxon>Afifellaceae</taxon>
        <taxon>Afifella</taxon>
    </lineage>
</organism>
<dbReference type="RefSeq" id="WP_092813761.1">
    <property type="nucleotide sequence ID" value="NZ_FMVW01000005.1"/>
</dbReference>
<keyword evidence="2" id="KW-1185">Reference proteome</keyword>
<dbReference type="SUPFAM" id="SSF55166">
    <property type="entry name" value="Hedgehog/DD-peptidase"/>
    <property type="match status" value="1"/>
</dbReference>